<gene>
    <name evidence="2" type="ORF">LZD57_08495</name>
</gene>
<comment type="caution">
    <text evidence="2">The sequence shown here is derived from an EMBL/GenBank/DDBJ whole genome shotgun (WGS) entry which is preliminary data.</text>
</comment>
<dbReference type="RefSeq" id="WP_233719182.1">
    <property type="nucleotide sequence ID" value="NZ_JAJUWU010000007.1"/>
</dbReference>
<organism evidence="2 3">
    <name type="scientific">Jiella avicenniae</name>
    <dbReference type="NCBI Taxonomy" id="2907202"/>
    <lineage>
        <taxon>Bacteria</taxon>
        <taxon>Pseudomonadati</taxon>
        <taxon>Pseudomonadota</taxon>
        <taxon>Alphaproteobacteria</taxon>
        <taxon>Hyphomicrobiales</taxon>
        <taxon>Aurantimonadaceae</taxon>
        <taxon>Jiella</taxon>
    </lineage>
</organism>
<reference evidence="2" key="1">
    <citation type="submission" date="2022-01" db="EMBL/GenBank/DDBJ databases">
        <title>Jiella avicenniae sp. nov., a novel endophytic bacterium isolated from bark of Avicennia marina.</title>
        <authorList>
            <person name="Tuo L."/>
        </authorList>
    </citation>
    <scope>NUCLEOTIDE SEQUENCE</scope>
    <source>
        <strain evidence="2">CBK1P-4</strain>
    </source>
</reference>
<sequence>MNFSQIVMVPGLLSTGEVYRPTIDALGSDVFVAETRLDDTIEAMARRLLDEASGRFLLCGHSMGGYVALEVLRLATERVAGLALIATSARADMPEQTSVRRRLVAMAQERGIEAAAQMLEGKLFGPRTGSEALRRLNLAMAREIGAGVFARQQAAIIGRRDQRAMLETLAVPTVVLAGTADAIIPPQRSQEMAAAIPGAELVTLEGIGHMVPLEAPRETAAAVARLQARISADRRG</sequence>
<proteinExistence type="predicted"/>
<evidence type="ECO:0000313" key="3">
    <source>
        <dbReference type="Proteomes" id="UP001139035"/>
    </source>
</evidence>
<dbReference type="AlphaFoldDB" id="A0A9X1P022"/>
<evidence type="ECO:0000313" key="2">
    <source>
        <dbReference type="EMBL" id="MCE7028028.1"/>
    </source>
</evidence>
<keyword evidence="3" id="KW-1185">Reference proteome</keyword>
<dbReference type="PANTHER" id="PTHR43798:SF29">
    <property type="entry name" value="AB HYDROLASE-1 DOMAIN-CONTAINING PROTEIN"/>
    <property type="match status" value="1"/>
</dbReference>
<dbReference type="PANTHER" id="PTHR43798">
    <property type="entry name" value="MONOACYLGLYCEROL LIPASE"/>
    <property type="match status" value="1"/>
</dbReference>
<protein>
    <submittedName>
        <fullName evidence="2">Alpha/beta hydrolase</fullName>
    </submittedName>
</protein>
<dbReference type="EMBL" id="JAJUWU010000007">
    <property type="protein sequence ID" value="MCE7028028.1"/>
    <property type="molecule type" value="Genomic_DNA"/>
</dbReference>
<dbReference type="Pfam" id="PF12697">
    <property type="entry name" value="Abhydrolase_6"/>
    <property type="match status" value="1"/>
</dbReference>
<dbReference type="Gene3D" id="3.40.50.1820">
    <property type="entry name" value="alpha/beta hydrolase"/>
    <property type="match status" value="1"/>
</dbReference>
<dbReference type="GO" id="GO:0016787">
    <property type="term" value="F:hydrolase activity"/>
    <property type="evidence" value="ECO:0007669"/>
    <property type="project" value="UniProtKB-KW"/>
</dbReference>
<keyword evidence="2" id="KW-0378">Hydrolase</keyword>
<dbReference type="Proteomes" id="UP001139035">
    <property type="component" value="Unassembled WGS sequence"/>
</dbReference>
<dbReference type="InterPro" id="IPR000073">
    <property type="entry name" value="AB_hydrolase_1"/>
</dbReference>
<accession>A0A9X1P022</accession>
<evidence type="ECO:0000259" key="1">
    <source>
        <dbReference type="Pfam" id="PF12697"/>
    </source>
</evidence>
<dbReference type="InterPro" id="IPR050266">
    <property type="entry name" value="AB_hydrolase_sf"/>
</dbReference>
<dbReference type="SUPFAM" id="SSF53474">
    <property type="entry name" value="alpha/beta-Hydrolases"/>
    <property type="match status" value="1"/>
</dbReference>
<dbReference type="InterPro" id="IPR029058">
    <property type="entry name" value="AB_hydrolase_fold"/>
</dbReference>
<feature type="domain" description="AB hydrolase-1" evidence="1">
    <location>
        <begin position="12"/>
        <end position="222"/>
    </location>
</feature>
<name>A0A9X1P022_9HYPH</name>